<keyword evidence="1" id="KW-1133">Transmembrane helix</keyword>
<name>A0A291GGR4_9RHOB</name>
<feature type="transmembrane region" description="Helical" evidence="1">
    <location>
        <begin position="81"/>
        <end position="105"/>
    </location>
</feature>
<proteinExistence type="predicted"/>
<dbReference type="STRING" id="1758178.GCA_001550095_01032"/>
<feature type="transmembrane region" description="Helical" evidence="1">
    <location>
        <begin position="172"/>
        <end position="203"/>
    </location>
</feature>
<dbReference type="Proteomes" id="UP000217935">
    <property type="component" value="Chromosome"/>
</dbReference>
<dbReference type="RefSeq" id="WP_096806774.1">
    <property type="nucleotide sequence ID" value="NZ_CP022196.1"/>
</dbReference>
<keyword evidence="1" id="KW-0472">Membrane</keyword>
<evidence type="ECO:0008006" key="4">
    <source>
        <dbReference type="Google" id="ProtNLM"/>
    </source>
</evidence>
<protein>
    <recommendedName>
        <fullName evidence="4">DUF2029 domain-containing protein</fullName>
    </recommendedName>
</protein>
<evidence type="ECO:0000256" key="1">
    <source>
        <dbReference type="SAM" id="Phobius"/>
    </source>
</evidence>
<feature type="transmembrane region" description="Helical" evidence="1">
    <location>
        <begin position="111"/>
        <end position="129"/>
    </location>
</feature>
<evidence type="ECO:0000313" key="3">
    <source>
        <dbReference type="Proteomes" id="UP000217935"/>
    </source>
</evidence>
<dbReference type="OrthoDB" id="7993201at2"/>
<dbReference type="EMBL" id="CP022196">
    <property type="protein sequence ID" value="ATG49216.1"/>
    <property type="molecule type" value="Genomic_DNA"/>
</dbReference>
<feature type="transmembrane region" description="Helical" evidence="1">
    <location>
        <begin position="210"/>
        <end position="229"/>
    </location>
</feature>
<evidence type="ECO:0000313" key="2">
    <source>
        <dbReference type="EMBL" id="ATG49216.1"/>
    </source>
</evidence>
<gene>
    <name evidence="2" type="ORF">CEW89_17540</name>
</gene>
<keyword evidence="3" id="KW-1185">Reference proteome</keyword>
<feature type="transmembrane region" description="Helical" evidence="1">
    <location>
        <begin position="141"/>
        <end position="160"/>
    </location>
</feature>
<dbReference type="KEGG" id="ceh:CEW89_17540"/>
<reference evidence="2 3" key="1">
    <citation type="submission" date="2017-06" db="EMBL/GenBank/DDBJ databases">
        <title>Celeribacter sp. TSPH2 complete genome sequence.</title>
        <authorList>
            <person name="Woo J.-H."/>
            <person name="Kim H.-S."/>
        </authorList>
    </citation>
    <scope>NUCLEOTIDE SEQUENCE [LARGE SCALE GENOMIC DNA]</scope>
    <source>
        <strain evidence="2 3">TSPH2</strain>
    </source>
</reference>
<feature type="transmembrane region" description="Helical" evidence="1">
    <location>
        <begin position="337"/>
        <end position="356"/>
    </location>
</feature>
<keyword evidence="1" id="KW-0812">Transmembrane</keyword>
<feature type="transmembrane region" description="Helical" evidence="1">
    <location>
        <begin position="262"/>
        <end position="279"/>
    </location>
</feature>
<organism evidence="2 3">
    <name type="scientific">Celeribacter ethanolicus</name>
    <dbReference type="NCBI Taxonomy" id="1758178"/>
    <lineage>
        <taxon>Bacteria</taxon>
        <taxon>Pseudomonadati</taxon>
        <taxon>Pseudomonadota</taxon>
        <taxon>Alphaproteobacteria</taxon>
        <taxon>Rhodobacterales</taxon>
        <taxon>Roseobacteraceae</taxon>
        <taxon>Celeribacter</taxon>
    </lineage>
</organism>
<accession>A0A291GGR4</accession>
<dbReference type="AlphaFoldDB" id="A0A291GGR4"/>
<sequence length="544" mass="58424">MGRISPIRYIVFLAVLILVLGGAGLAKGGLYLTQHEGDATHMVDVLLRMGLGQVPHLDFSTPIGIFAFLPIRWMMDAGLGVGQAFVAAQVLIAVLFAPLVARVALSRLTGLAAWGFGVVAVAMILALVHGGNVTAISVAMYYNRWAWVASFIAVLLAVLPERDGDKAPLIDGVIAGLMLAVLALIKPTYFVGFVLPVAFGFVLRGAWRSLFAGLMSGLAVALAMVAIYGTEFFPAYVADLLTVTRSGNRAAPGVSFVDVLNAPRFLIGTLTLILSIIVLRQAGRDRTGLLLLLLAPGFVYVTYQNFGNDPQWLILLCILLLAERPERGRRVLFNTDARGAIAALALVAFALIAPSLQNIVTSPFHNLVVKTEGYVPPFADRTGLDDLFVSERRASMMLTRENLAARHPELAPYAGDEKVFAPLEFLGESMPHCALQLGDLAVHRYMADRLKEPPFNFPATSQFFVADLASAIWIFGDFAPLKGGAPWYYSGTPGVENADAIIVPTCPVDPGVARRVLAGLESAGLTLSAPLRDPMMLVYPVVKE</sequence>